<dbReference type="OrthoDB" id="5291879at2"/>
<dbReference type="PANTHER" id="PTHR12149">
    <property type="entry name" value="FRUCTOSAMINE 3 KINASE-RELATED PROTEIN"/>
    <property type="match status" value="1"/>
</dbReference>
<dbReference type="AlphaFoldDB" id="A0A6I4I803"/>
<accession>A0A6I4I803</accession>
<dbReference type="Gene3D" id="1.20.1270.240">
    <property type="match status" value="1"/>
</dbReference>
<dbReference type="InterPro" id="IPR011009">
    <property type="entry name" value="Kinase-like_dom_sf"/>
</dbReference>
<keyword evidence="4" id="KW-1185">Reference proteome</keyword>
<evidence type="ECO:0000256" key="1">
    <source>
        <dbReference type="ARBA" id="ARBA00009460"/>
    </source>
</evidence>
<dbReference type="PANTHER" id="PTHR12149:SF8">
    <property type="entry name" value="PROTEIN-RIBULOSAMINE 3-KINASE"/>
    <property type="match status" value="1"/>
</dbReference>
<keyword evidence="2 3" id="KW-0808">Transferase</keyword>
<evidence type="ECO:0000256" key="2">
    <source>
        <dbReference type="PIRNR" id="PIRNR006221"/>
    </source>
</evidence>
<proteinExistence type="inferred from homology"/>
<dbReference type="Gene3D" id="3.30.200.20">
    <property type="entry name" value="Phosphorylase Kinase, domain 1"/>
    <property type="match status" value="1"/>
</dbReference>
<gene>
    <name evidence="3" type="ORF">GO816_09375</name>
</gene>
<evidence type="ECO:0000313" key="3">
    <source>
        <dbReference type="EMBL" id="MVN91330.1"/>
    </source>
</evidence>
<name>A0A6I4I803_9SPHI</name>
<dbReference type="GO" id="GO:0016301">
    <property type="term" value="F:kinase activity"/>
    <property type="evidence" value="ECO:0007669"/>
    <property type="project" value="UniProtKB-UniRule"/>
</dbReference>
<comment type="caution">
    <text evidence="3">The sequence shown here is derived from an EMBL/GenBank/DDBJ whole genome shotgun (WGS) entry which is preliminary data.</text>
</comment>
<reference evidence="3 4" key="1">
    <citation type="submission" date="2019-12" db="EMBL/GenBank/DDBJ databases">
        <title>Mucilaginibacter sp. HME9299 genome sequencing and assembly.</title>
        <authorList>
            <person name="Kang H."/>
            <person name="Kim H."/>
            <person name="Joh K."/>
        </authorList>
    </citation>
    <scope>NUCLEOTIDE SEQUENCE [LARGE SCALE GENOMIC DNA]</scope>
    <source>
        <strain evidence="3 4">HME9299</strain>
    </source>
</reference>
<dbReference type="Gene3D" id="1.10.510.10">
    <property type="entry name" value="Transferase(Phosphotransferase) domain 1"/>
    <property type="match status" value="1"/>
</dbReference>
<dbReference type="PIRSF" id="PIRSF006221">
    <property type="entry name" value="Ketosamine-3-kinase"/>
    <property type="match status" value="1"/>
</dbReference>
<dbReference type="InterPro" id="IPR016477">
    <property type="entry name" value="Fructo-/Ketosamine-3-kinase"/>
</dbReference>
<organism evidence="3 4">
    <name type="scientific">Mucilaginibacter aquatilis</name>
    <dbReference type="NCBI Taxonomy" id="1517760"/>
    <lineage>
        <taxon>Bacteria</taxon>
        <taxon>Pseudomonadati</taxon>
        <taxon>Bacteroidota</taxon>
        <taxon>Sphingobacteriia</taxon>
        <taxon>Sphingobacteriales</taxon>
        <taxon>Sphingobacteriaceae</taxon>
        <taxon>Mucilaginibacter</taxon>
    </lineage>
</organism>
<dbReference type="Proteomes" id="UP000434850">
    <property type="component" value="Unassembled WGS sequence"/>
</dbReference>
<protein>
    <submittedName>
        <fullName evidence="3">Phosphotransferase</fullName>
    </submittedName>
</protein>
<evidence type="ECO:0000313" key="4">
    <source>
        <dbReference type="Proteomes" id="UP000434850"/>
    </source>
</evidence>
<dbReference type="Pfam" id="PF03881">
    <property type="entry name" value="Fructosamin_kin"/>
    <property type="match status" value="1"/>
</dbReference>
<dbReference type="EMBL" id="WQLA01000003">
    <property type="protein sequence ID" value="MVN91330.1"/>
    <property type="molecule type" value="Genomic_DNA"/>
</dbReference>
<dbReference type="RefSeq" id="WP_157541544.1">
    <property type="nucleotide sequence ID" value="NZ_WQLA01000003.1"/>
</dbReference>
<dbReference type="SUPFAM" id="SSF56112">
    <property type="entry name" value="Protein kinase-like (PK-like)"/>
    <property type="match status" value="1"/>
</dbReference>
<sequence>MAISIELKEYLANCLTACYNNQIIIESINAVSGGDINLTYCIKSNVGKCMLKLNSKSAYPGMFKREAEGLQAIRSTQTIAVPQVILQFDFQDYSCLLMEWVEAINATPVASARLGCELAGMHTYTASQFGLDSDNYMGSLPQSNRKHDTWATFFTVERLEPMVKLAVDKELLTHTDVVAFEELYNRLPQLFDEEKPALMHGDLWGGNYLIRNDGKAYLIDPAVSYGHREFDIAMTTLFGGFSEKFYAEYNESFPLAKGWEQRVDLWNLYPLLLHLNLFGTSYLSQVKNGLQKYL</sequence>
<keyword evidence="2" id="KW-0418">Kinase</keyword>
<comment type="similarity">
    <text evidence="1 2">Belongs to the fructosamine kinase family.</text>
</comment>